<dbReference type="Proteomes" id="UP000007435">
    <property type="component" value="Chromosome"/>
</dbReference>
<dbReference type="EMBL" id="CP002305">
    <property type="protein sequence ID" value="ADQ16455.1"/>
    <property type="molecule type" value="Genomic_DNA"/>
</dbReference>
<evidence type="ECO:0000259" key="2">
    <source>
        <dbReference type="Pfam" id="PF00144"/>
    </source>
</evidence>
<evidence type="ECO:0000313" key="4">
    <source>
        <dbReference type="Proteomes" id="UP000007435"/>
    </source>
</evidence>
<reference key="1">
    <citation type="submission" date="2010-11" db="EMBL/GenBank/DDBJ databases">
        <title>The complete genome of Leadbetterella byssophila DSM 17132.</title>
        <authorList>
            <consortium name="US DOE Joint Genome Institute (JGI-PGF)"/>
            <person name="Lucas S."/>
            <person name="Copeland A."/>
            <person name="Lapidus A."/>
            <person name="Glavina del Rio T."/>
            <person name="Dalin E."/>
            <person name="Tice H."/>
            <person name="Bruce D."/>
            <person name="Goodwin L."/>
            <person name="Pitluck S."/>
            <person name="Kyrpides N."/>
            <person name="Mavromatis K."/>
            <person name="Ivanova N."/>
            <person name="Teshima H."/>
            <person name="Brettin T."/>
            <person name="Detter J.C."/>
            <person name="Han C."/>
            <person name="Tapia R."/>
            <person name="Land M."/>
            <person name="Hauser L."/>
            <person name="Markowitz V."/>
            <person name="Cheng J.-F."/>
            <person name="Hugenholtz P."/>
            <person name="Woyke T."/>
            <person name="Wu D."/>
            <person name="Tindall B."/>
            <person name="Pomrenke H.G."/>
            <person name="Brambilla E."/>
            <person name="Klenk H.-P."/>
            <person name="Eisen J.A."/>
        </authorList>
    </citation>
    <scope>NUCLEOTIDE SEQUENCE [LARGE SCALE GENOMIC DNA]</scope>
    <source>
        <strain>DSM 17132</strain>
    </source>
</reference>
<keyword evidence="4" id="KW-1185">Reference proteome</keyword>
<dbReference type="AlphaFoldDB" id="E4RZB6"/>
<sequence length="321" mass="35632">MKFILLILLSVSAWAQSPLEDILNKYEGVGLSYAVVKKGKIIRTGAVGKKNLDTGEDLKPEHIFRIASISKSFTATALMHLQAEGKLDIDDDISKYLGYPLRHPKYPEVVITLKMLMSHTSALSDAKGYFTLDVLENDPPFHPYAPGEGYSYCNLNYNLLGSVVEKVSGIRFDQYIEQIILKPLGLTAGYRVDALPAQLLTPLYAYENGFKVSEAAYHPRREEISKYEMGKTTPIFSPTGGMKISAPDLAKYMIMHMNYGKKGVLSKKSAQIMQTPVLKGYGLGLLQTELLIPGETMIGHTGSAYGLYSMMFFHPKKNLAM</sequence>
<dbReference type="eggNOG" id="COG1680">
    <property type="taxonomic scope" value="Bacteria"/>
</dbReference>
<name>E4RZB6_LEAB4</name>
<keyword evidence="1" id="KW-0732">Signal</keyword>
<gene>
    <name evidence="3" type="ordered locus">Lbys_0693</name>
</gene>
<evidence type="ECO:0000256" key="1">
    <source>
        <dbReference type="SAM" id="SignalP"/>
    </source>
</evidence>
<dbReference type="KEGG" id="lby:Lbys_0693"/>
<dbReference type="Pfam" id="PF00144">
    <property type="entry name" value="Beta-lactamase"/>
    <property type="match status" value="1"/>
</dbReference>
<evidence type="ECO:0000313" key="3">
    <source>
        <dbReference type="EMBL" id="ADQ16455.1"/>
    </source>
</evidence>
<proteinExistence type="predicted"/>
<dbReference type="InterPro" id="IPR050491">
    <property type="entry name" value="AmpC-like"/>
</dbReference>
<dbReference type="HOGENOM" id="CLU_020027_15_1_10"/>
<feature type="chain" id="PRO_5012971766" evidence="1">
    <location>
        <begin position="16"/>
        <end position="321"/>
    </location>
</feature>
<dbReference type="OrthoDB" id="846150at2"/>
<feature type="signal peptide" evidence="1">
    <location>
        <begin position="1"/>
        <end position="15"/>
    </location>
</feature>
<protein>
    <submittedName>
        <fullName evidence="3">Beta-lactamase</fullName>
    </submittedName>
</protein>
<accession>E4RZB6</accession>
<dbReference type="STRING" id="649349.Lbys_0693"/>
<dbReference type="RefSeq" id="WP_013407507.1">
    <property type="nucleotide sequence ID" value="NC_014655.1"/>
</dbReference>
<dbReference type="InterPro" id="IPR012338">
    <property type="entry name" value="Beta-lactam/transpept-like"/>
</dbReference>
<feature type="domain" description="Beta-lactamase-related" evidence="2">
    <location>
        <begin position="24"/>
        <end position="321"/>
    </location>
</feature>
<dbReference type="PANTHER" id="PTHR46825">
    <property type="entry name" value="D-ALANYL-D-ALANINE-CARBOXYPEPTIDASE/ENDOPEPTIDASE AMPH"/>
    <property type="match status" value="1"/>
</dbReference>
<dbReference type="InterPro" id="IPR001466">
    <property type="entry name" value="Beta-lactam-related"/>
</dbReference>
<dbReference type="PANTHER" id="PTHR46825:SF9">
    <property type="entry name" value="BETA-LACTAMASE-RELATED DOMAIN-CONTAINING PROTEIN"/>
    <property type="match status" value="1"/>
</dbReference>
<dbReference type="SUPFAM" id="SSF56601">
    <property type="entry name" value="beta-lactamase/transpeptidase-like"/>
    <property type="match status" value="1"/>
</dbReference>
<organism evidence="3 4">
    <name type="scientific">Leadbetterella byssophila (strain DSM 17132 / JCM 16389 / KACC 11308 / NBRC 106382 / 4M15)</name>
    <dbReference type="NCBI Taxonomy" id="649349"/>
    <lineage>
        <taxon>Bacteria</taxon>
        <taxon>Pseudomonadati</taxon>
        <taxon>Bacteroidota</taxon>
        <taxon>Cytophagia</taxon>
        <taxon>Cytophagales</taxon>
        <taxon>Leadbetterellaceae</taxon>
        <taxon>Leadbetterella</taxon>
    </lineage>
</organism>
<dbReference type="Gene3D" id="3.40.710.10">
    <property type="entry name" value="DD-peptidase/beta-lactamase superfamily"/>
    <property type="match status" value="1"/>
</dbReference>
<reference evidence="3 4" key="2">
    <citation type="journal article" date="2011" name="Stand. Genomic Sci.">
        <title>Complete genome sequence of Leadbetterella byssophila type strain (4M15).</title>
        <authorList>
            <person name="Abt B."/>
            <person name="Teshima H."/>
            <person name="Lucas S."/>
            <person name="Lapidus A."/>
            <person name="Del Rio T.G."/>
            <person name="Nolan M."/>
            <person name="Tice H."/>
            <person name="Cheng J.F."/>
            <person name="Pitluck S."/>
            <person name="Liolios K."/>
            <person name="Pagani I."/>
            <person name="Ivanova N."/>
            <person name="Mavromatis K."/>
            <person name="Pati A."/>
            <person name="Tapia R."/>
            <person name="Han C."/>
            <person name="Goodwin L."/>
            <person name="Chen A."/>
            <person name="Palaniappan K."/>
            <person name="Land M."/>
            <person name="Hauser L."/>
            <person name="Chang Y.J."/>
            <person name="Jeffries C.D."/>
            <person name="Rohde M."/>
            <person name="Goker M."/>
            <person name="Tindall B.J."/>
            <person name="Detter J.C."/>
            <person name="Woyke T."/>
            <person name="Bristow J."/>
            <person name="Eisen J.A."/>
            <person name="Markowitz V."/>
            <person name="Hugenholtz P."/>
            <person name="Klenk H.P."/>
            <person name="Kyrpides N.C."/>
        </authorList>
    </citation>
    <scope>NUCLEOTIDE SEQUENCE [LARGE SCALE GENOMIC DNA]</scope>
    <source>
        <strain evidence="4">DSM 17132 / JCM 16389 / KACC 11308 / NBRC 106382 / 4M15</strain>
    </source>
</reference>